<proteinExistence type="predicted"/>
<dbReference type="EMBL" id="RJVU01068486">
    <property type="protein sequence ID" value="ROI79309.1"/>
    <property type="molecule type" value="Genomic_DNA"/>
</dbReference>
<dbReference type="AlphaFoldDB" id="A0A3N0XNM6"/>
<dbReference type="Proteomes" id="UP000281406">
    <property type="component" value="Unassembled WGS sequence"/>
</dbReference>
<feature type="region of interest" description="Disordered" evidence="1">
    <location>
        <begin position="1"/>
        <end position="38"/>
    </location>
</feature>
<name>A0A3N0XNM6_ANAGA</name>
<gene>
    <name evidence="2" type="ORF">DPX16_7197</name>
</gene>
<protein>
    <submittedName>
        <fullName evidence="2">Uncharacterized protein</fullName>
    </submittedName>
</protein>
<sequence length="70" mass="8103">MALTTWNPSLRSSKREVEPRYQGPTHAPAELNRNHHRYTPDDLKLHIYTERFLTVRLGSTLNHPSGRPAL</sequence>
<feature type="compositionally biased region" description="Polar residues" evidence="1">
    <location>
        <begin position="1"/>
        <end position="11"/>
    </location>
</feature>
<evidence type="ECO:0000256" key="1">
    <source>
        <dbReference type="SAM" id="MobiDB-lite"/>
    </source>
</evidence>
<comment type="caution">
    <text evidence="2">The sequence shown here is derived from an EMBL/GenBank/DDBJ whole genome shotgun (WGS) entry which is preliminary data.</text>
</comment>
<reference evidence="2 3" key="1">
    <citation type="submission" date="2018-10" db="EMBL/GenBank/DDBJ databases">
        <title>Genome assembly for a Yunnan-Guizhou Plateau 3E fish, Anabarilius grahami (Regan), and its evolutionary and genetic applications.</title>
        <authorList>
            <person name="Jiang W."/>
        </authorList>
    </citation>
    <scope>NUCLEOTIDE SEQUENCE [LARGE SCALE GENOMIC DNA]</scope>
    <source>
        <strain evidence="2">AG-KIZ</strain>
        <tissue evidence="2">Muscle</tissue>
    </source>
</reference>
<accession>A0A3N0XNM6</accession>
<organism evidence="2 3">
    <name type="scientific">Anabarilius grahami</name>
    <name type="common">Kanglang fish</name>
    <name type="synonym">Barilius grahami</name>
    <dbReference type="NCBI Taxonomy" id="495550"/>
    <lineage>
        <taxon>Eukaryota</taxon>
        <taxon>Metazoa</taxon>
        <taxon>Chordata</taxon>
        <taxon>Craniata</taxon>
        <taxon>Vertebrata</taxon>
        <taxon>Euteleostomi</taxon>
        <taxon>Actinopterygii</taxon>
        <taxon>Neopterygii</taxon>
        <taxon>Teleostei</taxon>
        <taxon>Ostariophysi</taxon>
        <taxon>Cypriniformes</taxon>
        <taxon>Xenocyprididae</taxon>
        <taxon>Xenocypridinae</taxon>
        <taxon>Xenocypridinae incertae sedis</taxon>
        <taxon>Anabarilius</taxon>
    </lineage>
</organism>
<evidence type="ECO:0000313" key="2">
    <source>
        <dbReference type="EMBL" id="ROI79309.1"/>
    </source>
</evidence>
<keyword evidence="3" id="KW-1185">Reference proteome</keyword>
<evidence type="ECO:0000313" key="3">
    <source>
        <dbReference type="Proteomes" id="UP000281406"/>
    </source>
</evidence>